<protein>
    <recommendedName>
        <fullName evidence="7">Vacuolar protein 8</fullName>
    </recommendedName>
</protein>
<accession>A0A0M0K7G8</accession>
<name>A0A0M0K7G8_9EUKA</name>
<gene>
    <name evidence="9" type="ORF">Ctob_012179</name>
</gene>
<dbReference type="InterPro" id="IPR000225">
    <property type="entry name" value="Armadillo"/>
</dbReference>
<evidence type="ECO:0000256" key="5">
    <source>
        <dbReference type="ARBA" id="ARBA00023136"/>
    </source>
</evidence>
<feature type="compositionally biased region" description="Polar residues" evidence="8">
    <location>
        <begin position="468"/>
        <end position="477"/>
    </location>
</feature>
<comment type="subcellular location">
    <subcellularLocation>
        <location evidence="1">Vacuole membrane</location>
        <topology evidence="1">Lipid-anchor</topology>
    </subcellularLocation>
</comment>
<evidence type="ECO:0000313" key="10">
    <source>
        <dbReference type="Proteomes" id="UP000037460"/>
    </source>
</evidence>
<keyword evidence="3" id="KW-0926">Vacuole</keyword>
<dbReference type="SMART" id="SM00185">
    <property type="entry name" value="ARM"/>
    <property type="match status" value="6"/>
</dbReference>
<evidence type="ECO:0000256" key="3">
    <source>
        <dbReference type="ARBA" id="ARBA00022554"/>
    </source>
</evidence>
<dbReference type="InterPro" id="IPR011989">
    <property type="entry name" value="ARM-like"/>
</dbReference>
<evidence type="ECO:0000256" key="2">
    <source>
        <dbReference type="ARBA" id="ARBA00005462"/>
    </source>
</evidence>
<dbReference type="Gene3D" id="1.25.10.10">
    <property type="entry name" value="Leucine-rich Repeat Variant"/>
    <property type="match status" value="3"/>
</dbReference>
<evidence type="ECO:0000256" key="6">
    <source>
        <dbReference type="ARBA" id="ARBA00023288"/>
    </source>
</evidence>
<dbReference type="PANTHER" id="PTHR47249:SF1">
    <property type="entry name" value="VACUOLAR PROTEIN 8"/>
    <property type="match status" value="1"/>
</dbReference>
<dbReference type="EMBL" id="JWZX01001079">
    <property type="protein sequence ID" value="KOO34821.1"/>
    <property type="molecule type" value="Genomic_DNA"/>
</dbReference>
<proteinExistence type="inferred from homology"/>
<sequence length="819" mass="86204">MARKTHKKSLQEYMEENGIGVGDPDDDEESVVAPIVQETPRLVTRALRTEHLQPLIDLVFSDSTEVQRNATRLLGTLALNADNIDILIDSGSLGPLLTMAGSTDSSVRRAALAGLAHMSSRDDIRTKLCAVAGGLQTVVAGVTCSDGPSRLAAAECMANIATSLKLRGRLIDSKVGGLPALLSLLTSRTSELKRWGMLTLQRLAVCRKTNGAIITTKDDPEGDGYADELLKAGVLQPLLTMLRAGTMSLEEDLRTQAMCTVYSLADANEEIKKKLGEHPVLMKAIVGLLTLDDHAGTGATQREACRTVQLLATRADNVYRLLGAGLIVSLSMLARTENLIKKQFASTMLLRVATEAGCRRSLLDAGGARTLCFLCRPSLPRKVVRPAANAISLMCSSAECVPSLLDTGAGSVLATLASSSDPEMLLGGCQALANMLACMAEEAGTVAKAVNRAGSPVVNRAGSPVVSRPTSPISQTSAEEDEERRPGRGATEPEGAPSRAPPPKPEGAPTSAVSSADPLGRVREAVRVTDQLLQQGALSVFLSAATSSDRQLQLHASRGLKFIAMRSPLFARVLARKGAARALAALLGAAREETLRNAVTALHLITTALCEGVGREPLTAKRLSTVRGVLELGVVGTPKELWARLNEDGGLPAATLLRLACHFEGLHAEAGERSRAILELLKPGLLQSLDIDDPRRASQSAKAIAERRGRNKSIAKVQNLFRLSRSLKPAAADPFTAFSRPTTSANATGAASGAASNFASLVRAAKLGNGLVANDSPRWAKAAAGAAAGAMVVAAPEKEKRISAVRRAQMTLEAQDLTL</sequence>
<dbReference type="GO" id="GO:0005774">
    <property type="term" value="C:vacuolar membrane"/>
    <property type="evidence" value="ECO:0007669"/>
    <property type="project" value="UniProtKB-SubCell"/>
</dbReference>
<dbReference type="OrthoDB" id="7537227at2759"/>
<evidence type="ECO:0000256" key="4">
    <source>
        <dbReference type="ARBA" id="ARBA00022737"/>
    </source>
</evidence>
<dbReference type="GO" id="GO:0043495">
    <property type="term" value="F:protein-membrane adaptor activity"/>
    <property type="evidence" value="ECO:0007669"/>
    <property type="project" value="InterPro"/>
</dbReference>
<evidence type="ECO:0000256" key="8">
    <source>
        <dbReference type="SAM" id="MobiDB-lite"/>
    </source>
</evidence>
<dbReference type="GO" id="GO:0071562">
    <property type="term" value="P:nucleus-vacuole junction assembly"/>
    <property type="evidence" value="ECO:0007669"/>
    <property type="project" value="InterPro"/>
</dbReference>
<comment type="similarity">
    <text evidence="2">Belongs to the beta-catenin family.</text>
</comment>
<comment type="caution">
    <text evidence="9">The sequence shown here is derived from an EMBL/GenBank/DDBJ whole genome shotgun (WGS) entry which is preliminary data.</text>
</comment>
<reference evidence="10" key="1">
    <citation type="journal article" date="2015" name="PLoS Genet.">
        <title>Genome Sequence and Transcriptome Analyses of Chrysochromulina tobin: Metabolic Tools for Enhanced Algal Fitness in the Prominent Order Prymnesiales (Haptophyceae).</title>
        <authorList>
            <person name="Hovde B.T."/>
            <person name="Deodato C.R."/>
            <person name="Hunsperger H.M."/>
            <person name="Ryken S.A."/>
            <person name="Yost W."/>
            <person name="Jha R.K."/>
            <person name="Patterson J."/>
            <person name="Monnat R.J. Jr."/>
            <person name="Barlow S.B."/>
            <person name="Starkenburg S.R."/>
            <person name="Cattolico R.A."/>
        </authorList>
    </citation>
    <scope>NUCLEOTIDE SEQUENCE</scope>
    <source>
        <strain evidence="10">CCMP291</strain>
    </source>
</reference>
<keyword evidence="10" id="KW-1185">Reference proteome</keyword>
<dbReference type="InterPro" id="IPR045156">
    <property type="entry name" value="Vac8"/>
</dbReference>
<keyword evidence="5" id="KW-0472">Membrane</keyword>
<evidence type="ECO:0000256" key="1">
    <source>
        <dbReference type="ARBA" id="ARBA00004592"/>
    </source>
</evidence>
<feature type="region of interest" description="Disordered" evidence="8">
    <location>
        <begin position="457"/>
        <end position="519"/>
    </location>
</feature>
<keyword evidence="4" id="KW-0677">Repeat</keyword>
<dbReference type="SUPFAM" id="SSF48371">
    <property type="entry name" value="ARM repeat"/>
    <property type="match status" value="2"/>
</dbReference>
<evidence type="ECO:0000256" key="7">
    <source>
        <dbReference type="ARBA" id="ARBA00026209"/>
    </source>
</evidence>
<dbReference type="AlphaFoldDB" id="A0A0M0K7G8"/>
<evidence type="ECO:0000313" key="9">
    <source>
        <dbReference type="EMBL" id="KOO34821.1"/>
    </source>
</evidence>
<dbReference type="InterPro" id="IPR016024">
    <property type="entry name" value="ARM-type_fold"/>
</dbReference>
<dbReference type="Pfam" id="PF00514">
    <property type="entry name" value="Arm"/>
    <property type="match status" value="1"/>
</dbReference>
<dbReference type="Proteomes" id="UP000037460">
    <property type="component" value="Unassembled WGS sequence"/>
</dbReference>
<organism evidence="9 10">
    <name type="scientific">Chrysochromulina tobinii</name>
    <dbReference type="NCBI Taxonomy" id="1460289"/>
    <lineage>
        <taxon>Eukaryota</taxon>
        <taxon>Haptista</taxon>
        <taxon>Haptophyta</taxon>
        <taxon>Prymnesiophyceae</taxon>
        <taxon>Prymnesiales</taxon>
        <taxon>Chrysochromulinaceae</taxon>
        <taxon>Chrysochromulina</taxon>
    </lineage>
</organism>
<dbReference type="PANTHER" id="PTHR47249">
    <property type="entry name" value="VACUOLAR PROTEIN 8"/>
    <property type="match status" value="1"/>
</dbReference>
<keyword evidence="6" id="KW-0449">Lipoprotein</keyword>